<dbReference type="Gene3D" id="3.40.50.1000">
    <property type="entry name" value="HAD superfamily/HAD-like"/>
    <property type="match status" value="1"/>
</dbReference>
<dbReference type="PANTHER" id="PTHR43434">
    <property type="entry name" value="PHOSPHOGLYCOLATE PHOSPHATASE"/>
    <property type="match status" value="1"/>
</dbReference>
<dbReference type="InterPro" id="IPR023214">
    <property type="entry name" value="HAD_sf"/>
</dbReference>
<dbReference type="Proteomes" id="UP000503011">
    <property type="component" value="Chromosome"/>
</dbReference>
<dbReference type="InterPro" id="IPR023198">
    <property type="entry name" value="PGP-like_dom2"/>
</dbReference>
<dbReference type="AlphaFoldDB" id="A0A6F8YS46"/>
<organism evidence="1 2">
    <name type="scientific">Phytohabitans suffuscus</name>
    <dbReference type="NCBI Taxonomy" id="624315"/>
    <lineage>
        <taxon>Bacteria</taxon>
        <taxon>Bacillati</taxon>
        <taxon>Actinomycetota</taxon>
        <taxon>Actinomycetes</taxon>
        <taxon>Micromonosporales</taxon>
        <taxon>Micromonosporaceae</taxon>
    </lineage>
</organism>
<gene>
    <name evidence="1" type="ORF">Psuf_059740</name>
</gene>
<dbReference type="EMBL" id="AP022871">
    <property type="protein sequence ID" value="BCB88661.1"/>
    <property type="molecule type" value="Genomic_DNA"/>
</dbReference>
<name>A0A6F8YS46_9ACTN</name>
<dbReference type="SFLD" id="SFLDS00003">
    <property type="entry name" value="Haloacid_Dehalogenase"/>
    <property type="match status" value="1"/>
</dbReference>
<protein>
    <submittedName>
        <fullName evidence="1">Haloacid dehalogenase</fullName>
    </submittedName>
</protein>
<reference evidence="1 2" key="1">
    <citation type="submission" date="2020-03" db="EMBL/GenBank/DDBJ databases">
        <title>Whole genome shotgun sequence of Phytohabitans suffuscus NBRC 105367.</title>
        <authorList>
            <person name="Komaki H."/>
            <person name="Tamura T."/>
        </authorList>
    </citation>
    <scope>NUCLEOTIDE SEQUENCE [LARGE SCALE GENOMIC DNA]</scope>
    <source>
        <strain evidence="1 2">NBRC 105367</strain>
    </source>
</reference>
<dbReference type="Pfam" id="PF12710">
    <property type="entry name" value="HAD"/>
    <property type="match status" value="1"/>
</dbReference>
<dbReference type="GO" id="GO:0008967">
    <property type="term" value="F:phosphoglycolate phosphatase activity"/>
    <property type="evidence" value="ECO:0007669"/>
    <property type="project" value="TreeGrafter"/>
</dbReference>
<proteinExistence type="predicted"/>
<dbReference type="Gene3D" id="1.10.150.240">
    <property type="entry name" value="Putative phosphatase, domain 2"/>
    <property type="match status" value="1"/>
</dbReference>
<dbReference type="SUPFAM" id="SSF56784">
    <property type="entry name" value="HAD-like"/>
    <property type="match status" value="1"/>
</dbReference>
<keyword evidence="2" id="KW-1185">Reference proteome</keyword>
<dbReference type="InterPro" id="IPR050155">
    <property type="entry name" value="HAD-like_hydrolase_sf"/>
</dbReference>
<evidence type="ECO:0000313" key="2">
    <source>
        <dbReference type="Proteomes" id="UP000503011"/>
    </source>
</evidence>
<dbReference type="SFLD" id="SFLDG01129">
    <property type="entry name" value="C1.5:_HAD__Beta-PGM__Phosphata"/>
    <property type="match status" value="1"/>
</dbReference>
<accession>A0A6F8YS46</accession>
<reference evidence="1 2" key="2">
    <citation type="submission" date="2020-03" db="EMBL/GenBank/DDBJ databases">
        <authorList>
            <person name="Ichikawa N."/>
            <person name="Kimura A."/>
            <person name="Kitahashi Y."/>
            <person name="Uohara A."/>
        </authorList>
    </citation>
    <scope>NUCLEOTIDE SEQUENCE [LARGE SCALE GENOMIC DNA]</scope>
    <source>
        <strain evidence="1 2">NBRC 105367</strain>
    </source>
</reference>
<dbReference type="InterPro" id="IPR036412">
    <property type="entry name" value="HAD-like_sf"/>
</dbReference>
<dbReference type="PANTHER" id="PTHR43434:SF1">
    <property type="entry name" value="PHOSPHOGLYCOLATE PHOSPHATASE"/>
    <property type="match status" value="1"/>
</dbReference>
<dbReference type="KEGG" id="psuu:Psuf_059740"/>
<evidence type="ECO:0000313" key="1">
    <source>
        <dbReference type="EMBL" id="BCB88661.1"/>
    </source>
</evidence>
<dbReference type="GO" id="GO:0006281">
    <property type="term" value="P:DNA repair"/>
    <property type="evidence" value="ECO:0007669"/>
    <property type="project" value="TreeGrafter"/>
</dbReference>
<sequence length="242" mass="25522">MRDQSESRLVLWDIDHTLIRAGGVGVDSCAAAFTRATGRAWNTEYSFSSLTDAAMAADLLRFHGIAADRRLVATFHSYLVDEHRARAADLAIRGQALPGAVDVLAALDAAAGVRQSVLTGNLRPIADLKLAVFGLGRWLDLAIGAFGDEETERSALVPRALRQAREQRGERYHPAQTVLVGDTVRDVEAALVNGAAVVAVATGTTSAARLRAAGADIVLDDLADTERVLDAVNEAAAAAAAR</sequence>